<dbReference type="EMBL" id="BGPR01000132">
    <property type="protein sequence ID" value="GBL97750.1"/>
    <property type="molecule type" value="Genomic_DNA"/>
</dbReference>
<organism evidence="2 3">
    <name type="scientific">Araneus ventricosus</name>
    <name type="common">Orbweaver spider</name>
    <name type="synonym">Epeira ventricosa</name>
    <dbReference type="NCBI Taxonomy" id="182803"/>
    <lineage>
        <taxon>Eukaryota</taxon>
        <taxon>Metazoa</taxon>
        <taxon>Ecdysozoa</taxon>
        <taxon>Arthropoda</taxon>
        <taxon>Chelicerata</taxon>
        <taxon>Arachnida</taxon>
        <taxon>Araneae</taxon>
        <taxon>Araneomorphae</taxon>
        <taxon>Entelegynae</taxon>
        <taxon>Araneoidea</taxon>
        <taxon>Araneidae</taxon>
        <taxon>Araneus</taxon>
    </lineage>
</organism>
<evidence type="ECO:0000313" key="3">
    <source>
        <dbReference type="Proteomes" id="UP000499080"/>
    </source>
</evidence>
<proteinExistence type="predicted"/>
<evidence type="ECO:0000256" key="1">
    <source>
        <dbReference type="SAM" id="MobiDB-lite"/>
    </source>
</evidence>
<gene>
    <name evidence="2" type="ORF">AVEN_248685_1</name>
</gene>
<accession>A0A4Y2BZV6</accession>
<keyword evidence="3" id="KW-1185">Reference proteome</keyword>
<dbReference type="Proteomes" id="UP000499080">
    <property type="component" value="Unassembled WGS sequence"/>
</dbReference>
<evidence type="ECO:0000313" key="2">
    <source>
        <dbReference type="EMBL" id="GBL97750.1"/>
    </source>
</evidence>
<reference evidence="2 3" key="1">
    <citation type="journal article" date="2019" name="Sci. Rep.">
        <title>Orb-weaving spider Araneus ventricosus genome elucidates the spidroin gene catalogue.</title>
        <authorList>
            <person name="Kono N."/>
            <person name="Nakamura H."/>
            <person name="Ohtoshi R."/>
            <person name="Moran D.A.P."/>
            <person name="Shinohara A."/>
            <person name="Yoshida Y."/>
            <person name="Fujiwara M."/>
            <person name="Mori M."/>
            <person name="Tomita M."/>
            <person name="Arakawa K."/>
        </authorList>
    </citation>
    <scope>NUCLEOTIDE SEQUENCE [LARGE SCALE GENOMIC DNA]</scope>
</reference>
<dbReference type="AlphaFoldDB" id="A0A4Y2BZV6"/>
<feature type="region of interest" description="Disordered" evidence="1">
    <location>
        <begin position="1"/>
        <end position="20"/>
    </location>
</feature>
<protein>
    <submittedName>
        <fullName evidence="2">Uncharacterized protein</fullName>
    </submittedName>
</protein>
<name>A0A4Y2BZV6_ARAVE</name>
<sequence>MPSPGMGNTHTSSLAKSPAVGLEPDFSGRMAGWPSWGSGQTRFLRVWQLRIFPSSLFFGERLMVKETETANGWFLFYKAGLLQLWELTPSGVLATLVTPASVKYFDNAR</sequence>
<feature type="compositionally biased region" description="Polar residues" evidence="1">
    <location>
        <begin position="1"/>
        <end position="15"/>
    </location>
</feature>
<comment type="caution">
    <text evidence="2">The sequence shown here is derived from an EMBL/GenBank/DDBJ whole genome shotgun (WGS) entry which is preliminary data.</text>
</comment>